<gene>
    <name evidence="2" type="ORF">POL25_11510</name>
</gene>
<feature type="domain" description="THIF-type NAD/FAD binding fold" evidence="1">
    <location>
        <begin position="103"/>
        <end position="325"/>
    </location>
</feature>
<comment type="caution">
    <text evidence="2">The sequence shown here is derived from an EMBL/GenBank/DDBJ whole genome shotgun (WGS) entry which is preliminary data.</text>
</comment>
<dbReference type="InterPro" id="IPR000594">
    <property type="entry name" value="ThiF_NAD_FAD-bd"/>
</dbReference>
<accession>A0ABT5DVB2</accession>
<sequence>MPNIRLSRSASMTQTGEGVILRSDLGTFQITGPDMVAFLELMIPLLDGSRDREALFHALSGYSRPSVGAFLDLLQNHGLIEAVNDAATFPGRLRGQQEFLGKWSVTPKRTLERLAAARVLVIGLEPWGASAAAELSAAGIAGLHLVDDGELGPRDLTALRGRGEAVLGATRREVMAALLRERAPWCRIEDSSLAALEATPAAGTPGSWDLIIVAIRPDDLVRMERVARFAHRSGTPSLWSHLDGETAILGPLVAPGKTACPLCALTEVLQPPRTPVPGPSSPVCADAAAQLLGHLVAIEAVKAITEYTLPRIGGRMLVQQLATLEASIHTLVRLPWCRVCGERP</sequence>
<dbReference type="NCBIfam" id="TIGR03882">
    <property type="entry name" value="cyclo_dehyd_2"/>
    <property type="match status" value="1"/>
</dbReference>
<dbReference type="Gene3D" id="3.90.930.60">
    <property type="match status" value="1"/>
</dbReference>
<evidence type="ECO:0000313" key="2">
    <source>
        <dbReference type="EMBL" id="MDC0717525.1"/>
    </source>
</evidence>
<keyword evidence="3" id="KW-1185">Reference proteome</keyword>
<evidence type="ECO:0000259" key="1">
    <source>
        <dbReference type="Pfam" id="PF00899"/>
    </source>
</evidence>
<dbReference type="Proteomes" id="UP001221686">
    <property type="component" value="Unassembled WGS sequence"/>
</dbReference>
<evidence type="ECO:0000313" key="3">
    <source>
        <dbReference type="Proteomes" id="UP001221686"/>
    </source>
</evidence>
<organism evidence="2 3">
    <name type="scientific">Nannocystis bainbridge</name>
    <dbReference type="NCBI Taxonomy" id="2995303"/>
    <lineage>
        <taxon>Bacteria</taxon>
        <taxon>Pseudomonadati</taxon>
        <taxon>Myxococcota</taxon>
        <taxon>Polyangia</taxon>
        <taxon>Nannocystales</taxon>
        <taxon>Nannocystaceae</taxon>
        <taxon>Nannocystis</taxon>
    </lineage>
</organism>
<name>A0ABT5DVB2_9BACT</name>
<dbReference type="InterPro" id="IPR022291">
    <property type="entry name" value="Bacteriocin_synth_cyclodeHase"/>
</dbReference>
<dbReference type="RefSeq" id="WP_272086009.1">
    <property type="nucleotide sequence ID" value="NZ_JAQNDL010000001.1"/>
</dbReference>
<dbReference type="Pfam" id="PF00899">
    <property type="entry name" value="ThiF"/>
    <property type="match status" value="1"/>
</dbReference>
<protein>
    <submittedName>
        <fullName evidence="2">TOMM leader peptide-binding protein</fullName>
    </submittedName>
</protein>
<proteinExistence type="predicted"/>
<reference evidence="2 3" key="1">
    <citation type="submission" date="2022-11" db="EMBL/GenBank/DDBJ databases">
        <title>Minimal conservation of predation-associated metabolite biosynthetic gene clusters underscores biosynthetic potential of Myxococcota including descriptions for ten novel species: Archangium lansinium sp. nov., Myxococcus landrumus sp. nov., Nannocystis bai.</title>
        <authorList>
            <person name="Ahearne A."/>
            <person name="Stevens C."/>
            <person name="Dowd S."/>
        </authorList>
    </citation>
    <scope>NUCLEOTIDE SEQUENCE [LARGE SCALE GENOMIC DNA]</scope>
    <source>
        <strain evidence="2 3">BB15-2</strain>
    </source>
</reference>
<dbReference type="SUPFAM" id="SSF69572">
    <property type="entry name" value="Activating enzymes of the ubiquitin-like proteins"/>
    <property type="match status" value="1"/>
</dbReference>
<dbReference type="InterPro" id="IPR035985">
    <property type="entry name" value="Ubiquitin-activating_enz"/>
</dbReference>
<dbReference type="EMBL" id="JAQNDL010000001">
    <property type="protein sequence ID" value="MDC0717525.1"/>
    <property type="molecule type" value="Genomic_DNA"/>
</dbReference>
<dbReference type="Gene3D" id="3.40.50.720">
    <property type="entry name" value="NAD(P)-binding Rossmann-like Domain"/>
    <property type="match status" value="1"/>
</dbReference>